<dbReference type="GO" id="GO:0047184">
    <property type="term" value="F:1-acylglycerophosphocholine O-acyltransferase activity"/>
    <property type="evidence" value="ECO:0007669"/>
    <property type="project" value="TreeGrafter"/>
</dbReference>
<evidence type="ECO:0000256" key="5">
    <source>
        <dbReference type="ARBA" id="ARBA00023136"/>
    </source>
</evidence>
<dbReference type="GO" id="GO:0005783">
    <property type="term" value="C:endoplasmic reticulum"/>
    <property type="evidence" value="ECO:0007669"/>
    <property type="project" value="TreeGrafter"/>
</dbReference>
<evidence type="ECO:0000256" key="2">
    <source>
        <dbReference type="ARBA" id="ARBA00022679"/>
    </source>
</evidence>
<keyword evidence="2 8" id="KW-0808">Transferase</keyword>
<keyword evidence="5 7" id="KW-0472">Membrane</keyword>
<dbReference type="GO" id="GO:0003841">
    <property type="term" value="F:1-acylglycerol-3-phosphate O-acyltransferase activity"/>
    <property type="evidence" value="ECO:0007669"/>
    <property type="project" value="TreeGrafter"/>
</dbReference>
<evidence type="ECO:0000256" key="4">
    <source>
        <dbReference type="ARBA" id="ARBA00022989"/>
    </source>
</evidence>
<dbReference type="GO" id="GO:0046474">
    <property type="term" value="P:glycerophospholipid biosynthetic process"/>
    <property type="evidence" value="ECO:0007669"/>
    <property type="project" value="TreeGrafter"/>
</dbReference>
<dbReference type="InterPro" id="IPR004299">
    <property type="entry name" value="MBOAT_fam"/>
</dbReference>
<evidence type="ECO:0000256" key="6">
    <source>
        <dbReference type="ARBA" id="ARBA00023315"/>
    </source>
</evidence>
<organism evidence="8 9">
    <name type="scientific">Lobosporangium transversale</name>
    <dbReference type="NCBI Taxonomy" id="64571"/>
    <lineage>
        <taxon>Eukaryota</taxon>
        <taxon>Fungi</taxon>
        <taxon>Fungi incertae sedis</taxon>
        <taxon>Mucoromycota</taxon>
        <taxon>Mortierellomycotina</taxon>
        <taxon>Mortierellomycetes</taxon>
        <taxon>Mortierellales</taxon>
        <taxon>Mortierellaceae</taxon>
        <taxon>Lobosporangium</taxon>
    </lineage>
</organism>
<dbReference type="STRING" id="64571.A0A1Y2GNY7"/>
<evidence type="ECO:0000256" key="3">
    <source>
        <dbReference type="ARBA" id="ARBA00022692"/>
    </source>
</evidence>
<dbReference type="PANTHER" id="PTHR13906">
    <property type="entry name" value="PORCUPINE"/>
    <property type="match status" value="1"/>
</dbReference>
<dbReference type="EMBL" id="MCFF01000016">
    <property type="protein sequence ID" value="ORZ17420.1"/>
    <property type="molecule type" value="Genomic_DNA"/>
</dbReference>
<reference evidence="8 9" key="1">
    <citation type="submission" date="2016-07" db="EMBL/GenBank/DDBJ databases">
        <title>Pervasive Adenine N6-methylation of Active Genes in Fungi.</title>
        <authorList>
            <consortium name="DOE Joint Genome Institute"/>
            <person name="Mondo S.J."/>
            <person name="Dannebaum R.O."/>
            <person name="Kuo R.C."/>
            <person name="Labutti K."/>
            <person name="Haridas S."/>
            <person name="Kuo A."/>
            <person name="Salamov A."/>
            <person name="Ahrendt S.R."/>
            <person name="Lipzen A."/>
            <person name="Sullivan W."/>
            <person name="Andreopoulos W.B."/>
            <person name="Clum A."/>
            <person name="Lindquist E."/>
            <person name="Daum C."/>
            <person name="Ramamoorthy G.K."/>
            <person name="Gryganskyi A."/>
            <person name="Culley D."/>
            <person name="Magnuson J.K."/>
            <person name="James T.Y."/>
            <person name="O'Malley M.A."/>
            <person name="Stajich J.E."/>
            <person name="Spatafora J.W."/>
            <person name="Visel A."/>
            <person name="Grigoriev I.V."/>
        </authorList>
    </citation>
    <scope>NUCLEOTIDE SEQUENCE [LARGE SCALE GENOMIC DNA]</scope>
    <source>
        <strain evidence="8 9">NRRL 3116</strain>
    </source>
</reference>
<dbReference type="PANTHER" id="PTHR13906:SF4">
    <property type="entry name" value="LYSOPHOSPHOLIPID ACYLTRANSFERASE 6"/>
    <property type="match status" value="1"/>
</dbReference>
<feature type="transmembrane region" description="Helical" evidence="7">
    <location>
        <begin position="369"/>
        <end position="386"/>
    </location>
</feature>
<evidence type="ECO:0000256" key="1">
    <source>
        <dbReference type="ARBA" id="ARBA00004141"/>
    </source>
</evidence>
<keyword evidence="6 8" id="KW-0012">Acyltransferase</keyword>
<sequence length="514" mass="58273">MLNSFFDSLSEAASFPVDQVRCLTALLLAYPLAFAFRLLPANNPNLKHIASVLTSFFLIVVIVDDLVGLMHLLGSSIAVWRIMGSVKGKWGPRIVFIGVMIHMSVSHLMRQITDYRGYKLDHTGPQMILTMKLTSWAFNVHDGRRNPKELSRYQQEHAITTFPSLLHYLSYVFFFPSVLVGPTFEYMDYIRFIELSQFRDSRTGKIHWPAGRVKASMKCFLFALVALASLAVLAPKMDASWTVEPEWKALPYLLRLGYVQLAAFSARFKYYAVWKMAEGACALAGFGYNGVDPKTGEQRWDATSNVDVWAYESGESLKEQLDAWNKGTNLWLKHYVYFRVMKPGGKPGAFETFSTFAISALWHGFYPGYYLTFMSSAFALTAAKILRKHLRPRVISATGQPPAWYNFMGTLLSQFSMNFLTMPFLLLTFKDSIEVWKDLYFIVHIGSIAVVFLIPVLFPSKRKSNKEQQQQEEKSGINKIKEVAHLVAEEASTESVEAVTEILSVSSSTKLKTY</sequence>
<dbReference type="Proteomes" id="UP000193648">
    <property type="component" value="Unassembled WGS sequence"/>
</dbReference>
<name>A0A1Y2GNY7_9FUNG</name>
<proteinExistence type="predicted"/>
<dbReference type="GeneID" id="33563848"/>
<dbReference type="FunCoup" id="A0A1Y2GNY7">
    <property type="interactions" value="187"/>
</dbReference>
<accession>A0A1Y2GNY7</accession>
<dbReference type="GO" id="GO:0030258">
    <property type="term" value="P:lipid modification"/>
    <property type="evidence" value="ECO:0007669"/>
    <property type="project" value="TreeGrafter"/>
</dbReference>
<dbReference type="InterPro" id="IPR049941">
    <property type="entry name" value="LPLAT_7/PORCN-like"/>
</dbReference>
<protein>
    <submittedName>
        <fullName evidence="8">MBOAT, membrane-bound O-acyltransferase family-domain-containing protein</fullName>
    </submittedName>
</protein>
<dbReference type="RefSeq" id="XP_021881807.1">
    <property type="nucleotide sequence ID" value="XM_022022004.1"/>
</dbReference>
<keyword evidence="3 7" id="KW-0812">Transmembrane</keyword>
<dbReference type="InParanoid" id="A0A1Y2GNY7"/>
<evidence type="ECO:0000256" key="7">
    <source>
        <dbReference type="SAM" id="Phobius"/>
    </source>
</evidence>
<feature type="transmembrane region" description="Helical" evidence="7">
    <location>
        <begin position="51"/>
        <end position="70"/>
    </location>
</feature>
<gene>
    <name evidence="8" type="ORF">BCR41DRAFT_335762</name>
</gene>
<keyword evidence="4 7" id="KW-1133">Transmembrane helix</keyword>
<dbReference type="OrthoDB" id="286734at2759"/>
<dbReference type="GO" id="GO:0016020">
    <property type="term" value="C:membrane"/>
    <property type="evidence" value="ECO:0007669"/>
    <property type="project" value="UniProtKB-SubCell"/>
</dbReference>
<keyword evidence="9" id="KW-1185">Reference proteome</keyword>
<feature type="transmembrane region" description="Helical" evidence="7">
    <location>
        <begin position="407"/>
        <end position="427"/>
    </location>
</feature>
<feature type="transmembrane region" description="Helical" evidence="7">
    <location>
        <begin position="20"/>
        <end position="39"/>
    </location>
</feature>
<dbReference type="AlphaFoldDB" id="A0A1Y2GNY7"/>
<dbReference type="Pfam" id="PF03062">
    <property type="entry name" value="MBOAT"/>
    <property type="match status" value="1"/>
</dbReference>
<evidence type="ECO:0000313" key="9">
    <source>
        <dbReference type="Proteomes" id="UP000193648"/>
    </source>
</evidence>
<feature type="transmembrane region" description="Helical" evidence="7">
    <location>
        <begin position="439"/>
        <end position="458"/>
    </location>
</feature>
<comment type="subcellular location">
    <subcellularLocation>
        <location evidence="1">Membrane</location>
        <topology evidence="1">Multi-pass membrane protein</topology>
    </subcellularLocation>
</comment>
<feature type="transmembrane region" description="Helical" evidence="7">
    <location>
        <begin position="90"/>
        <end position="109"/>
    </location>
</feature>
<comment type="caution">
    <text evidence="8">The sequence shown here is derived from an EMBL/GenBank/DDBJ whole genome shotgun (WGS) entry which is preliminary data.</text>
</comment>
<evidence type="ECO:0000313" key="8">
    <source>
        <dbReference type="EMBL" id="ORZ17420.1"/>
    </source>
</evidence>